<keyword evidence="3" id="KW-1185">Reference proteome</keyword>
<evidence type="ECO:0000313" key="2">
    <source>
        <dbReference type="EMBL" id="MFC3142196.1"/>
    </source>
</evidence>
<evidence type="ECO:0000256" key="1">
    <source>
        <dbReference type="SAM" id="Phobius"/>
    </source>
</evidence>
<proteinExistence type="predicted"/>
<keyword evidence="1" id="KW-0472">Membrane</keyword>
<feature type="transmembrane region" description="Helical" evidence="1">
    <location>
        <begin position="37"/>
        <end position="55"/>
    </location>
</feature>
<protein>
    <submittedName>
        <fullName evidence="2">Uncharacterized protein</fullName>
    </submittedName>
</protein>
<name>A0ABV7GRM3_9RHOB</name>
<dbReference type="EMBL" id="JBHRTB010000010">
    <property type="protein sequence ID" value="MFC3142196.1"/>
    <property type="molecule type" value="Genomic_DNA"/>
</dbReference>
<evidence type="ECO:0000313" key="3">
    <source>
        <dbReference type="Proteomes" id="UP001595632"/>
    </source>
</evidence>
<keyword evidence="1" id="KW-0812">Transmembrane</keyword>
<keyword evidence="1" id="KW-1133">Transmembrane helix</keyword>
<accession>A0ABV7GRM3</accession>
<gene>
    <name evidence="2" type="ORF">ACFOGP_05720</name>
</gene>
<sequence length="85" mass="9324">MFQSVPCRETVSLLWSLVFGAGDACVSLSMWSVLGALIPFGVAVFALQWVVKRLLFGRPFAPRGREVAPPLRAGQRRAAHLREGD</sequence>
<dbReference type="RefSeq" id="WP_275631571.1">
    <property type="nucleotide sequence ID" value="NZ_JARGYD010000002.1"/>
</dbReference>
<dbReference type="Proteomes" id="UP001595632">
    <property type="component" value="Unassembled WGS sequence"/>
</dbReference>
<reference evidence="3" key="1">
    <citation type="journal article" date="2019" name="Int. J. Syst. Evol. Microbiol.">
        <title>The Global Catalogue of Microorganisms (GCM) 10K type strain sequencing project: providing services to taxonomists for standard genome sequencing and annotation.</title>
        <authorList>
            <consortium name="The Broad Institute Genomics Platform"/>
            <consortium name="The Broad Institute Genome Sequencing Center for Infectious Disease"/>
            <person name="Wu L."/>
            <person name="Ma J."/>
        </authorList>
    </citation>
    <scope>NUCLEOTIDE SEQUENCE [LARGE SCALE GENOMIC DNA]</scope>
    <source>
        <strain evidence="3">KCTC 52366</strain>
    </source>
</reference>
<organism evidence="2 3">
    <name type="scientific">Psychromarinibacter halotolerans</name>
    <dbReference type="NCBI Taxonomy" id="1775175"/>
    <lineage>
        <taxon>Bacteria</taxon>
        <taxon>Pseudomonadati</taxon>
        <taxon>Pseudomonadota</taxon>
        <taxon>Alphaproteobacteria</taxon>
        <taxon>Rhodobacterales</taxon>
        <taxon>Paracoccaceae</taxon>
        <taxon>Psychromarinibacter</taxon>
    </lineage>
</organism>
<comment type="caution">
    <text evidence="2">The sequence shown here is derived from an EMBL/GenBank/DDBJ whole genome shotgun (WGS) entry which is preliminary data.</text>
</comment>